<dbReference type="EMBL" id="FOPC01000006">
    <property type="protein sequence ID" value="SFG65558.1"/>
    <property type="molecule type" value="Genomic_DNA"/>
</dbReference>
<protein>
    <submittedName>
        <fullName evidence="1">Uncharacterized conserved protein YehS, DUF1456 family</fullName>
    </submittedName>
</protein>
<dbReference type="PANTHER" id="PTHR37805:SF1">
    <property type="entry name" value="CYTOPLASMIC PROTEIN"/>
    <property type="match status" value="1"/>
</dbReference>
<name>A0A1I2TL19_9BACT</name>
<accession>A0A1I2TL19</accession>
<gene>
    <name evidence="1" type="ORF">SAMN04487988_10689</name>
</gene>
<dbReference type="OrthoDB" id="9788465at2"/>
<proteinExistence type="predicted"/>
<sequence>MSNNDILRVLRYTFDFNDDQMVSLFQQGGEPTDRATVSNWLKKEDDPEFSPLFDKPLAAFLNGLIILKRGKKDGEDPVPEKSLNNNQILRKLKIALNLKDNDMLDIFGLRLFRISKHEVSAFFRKPNQHQYRDCGDQVLRNFLMGLRIKYRPNEESHS</sequence>
<keyword evidence="2" id="KW-1185">Reference proteome</keyword>
<dbReference type="PANTHER" id="PTHR37805">
    <property type="entry name" value="CYTOPLASMIC PROTEIN-RELATED"/>
    <property type="match status" value="1"/>
</dbReference>
<dbReference type="RefSeq" id="WP_092791139.1">
    <property type="nucleotide sequence ID" value="NZ_FOPC01000006.1"/>
</dbReference>
<organism evidence="1 2">
    <name type="scientific">Algoriphagus hitonicola</name>
    <dbReference type="NCBI Taxonomy" id="435880"/>
    <lineage>
        <taxon>Bacteria</taxon>
        <taxon>Pseudomonadati</taxon>
        <taxon>Bacteroidota</taxon>
        <taxon>Cytophagia</taxon>
        <taxon>Cytophagales</taxon>
        <taxon>Cyclobacteriaceae</taxon>
        <taxon>Algoriphagus</taxon>
    </lineage>
</organism>
<reference evidence="2" key="1">
    <citation type="submission" date="2016-10" db="EMBL/GenBank/DDBJ databases">
        <authorList>
            <person name="Varghese N."/>
            <person name="Submissions S."/>
        </authorList>
    </citation>
    <scope>NUCLEOTIDE SEQUENCE [LARGE SCALE GENOMIC DNA]</scope>
    <source>
        <strain evidence="2">DSM 19315</strain>
    </source>
</reference>
<dbReference type="Pfam" id="PF07308">
    <property type="entry name" value="DUF1456"/>
    <property type="match status" value="2"/>
</dbReference>
<evidence type="ECO:0000313" key="2">
    <source>
        <dbReference type="Proteomes" id="UP000199642"/>
    </source>
</evidence>
<dbReference type="InterPro" id="IPR009921">
    <property type="entry name" value="YehS-like"/>
</dbReference>
<dbReference type="STRING" id="435880.SAMN04487988_10689"/>
<evidence type="ECO:0000313" key="1">
    <source>
        <dbReference type="EMBL" id="SFG65558.1"/>
    </source>
</evidence>
<dbReference type="Proteomes" id="UP000199642">
    <property type="component" value="Unassembled WGS sequence"/>
</dbReference>
<dbReference type="AlphaFoldDB" id="A0A1I2TL19"/>